<dbReference type="InterPro" id="IPR027417">
    <property type="entry name" value="P-loop_NTPase"/>
</dbReference>
<dbReference type="AlphaFoldDB" id="S4RIC7"/>
<name>S4RIC7_PETMA</name>
<evidence type="ECO:0000313" key="2">
    <source>
        <dbReference type="Ensembl" id="ENSPMAP00000004959.1"/>
    </source>
</evidence>
<sequence length="78" mass="8549">APTEKNNLSFIETSALDSTNVEAAFQNILAEIYRIVSQKQISDRAGHDDSPSNNVVDITVPPTSEHGKSNRFQCCQSL</sequence>
<reference evidence="2" key="2">
    <citation type="submission" date="2025-09" db="UniProtKB">
        <authorList>
            <consortium name="Ensembl"/>
        </authorList>
    </citation>
    <scope>IDENTIFICATION</scope>
</reference>
<organism evidence="2">
    <name type="scientific">Petromyzon marinus</name>
    <name type="common">Sea lamprey</name>
    <dbReference type="NCBI Taxonomy" id="7757"/>
    <lineage>
        <taxon>Eukaryota</taxon>
        <taxon>Metazoa</taxon>
        <taxon>Chordata</taxon>
        <taxon>Craniata</taxon>
        <taxon>Vertebrata</taxon>
        <taxon>Cyclostomata</taxon>
        <taxon>Hyperoartia</taxon>
        <taxon>Petromyzontiformes</taxon>
        <taxon>Petromyzontidae</taxon>
        <taxon>Petromyzon</taxon>
    </lineage>
</organism>
<feature type="region of interest" description="Disordered" evidence="1">
    <location>
        <begin position="40"/>
        <end position="78"/>
    </location>
</feature>
<dbReference type="Ensembl" id="ENSPMAT00000004978.1">
    <property type="protein sequence ID" value="ENSPMAP00000004959.1"/>
    <property type="gene ID" value="ENSPMAG00000004521.1"/>
</dbReference>
<dbReference type="HOGENOM" id="CLU_041217_26_1_1"/>
<proteinExistence type="predicted"/>
<accession>S4RIC7</accession>
<dbReference type="GeneTree" id="ENSGT00940000163126"/>
<evidence type="ECO:0000256" key="1">
    <source>
        <dbReference type="SAM" id="MobiDB-lite"/>
    </source>
</evidence>
<dbReference type="OMA" id="IHIPPTT"/>
<feature type="compositionally biased region" description="Basic and acidic residues" evidence="1">
    <location>
        <begin position="41"/>
        <end position="50"/>
    </location>
</feature>
<dbReference type="Gene3D" id="3.40.50.300">
    <property type="entry name" value="P-loop containing nucleotide triphosphate hydrolases"/>
    <property type="match status" value="1"/>
</dbReference>
<reference evidence="2" key="1">
    <citation type="submission" date="2025-08" db="UniProtKB">
        <authorList>
            <consortium name="Ensembl"/>
        </authorList>
    </citation>
    <scope>IDENTIFICATION</scope>
</reference>
<protein>
    <submittedName>
        <fullName evidence="2">RAB11B, member RAS oncogene family, b</fullName>
    </submittedName>
</protein>
<dbReference type="STRING" id="7757.ENSPMAP00000004959"/>